<dbReference type="EMBL" id="JACIJD010000014">
    <property type="protein sequence ID" value="MBB5695082.1"/>
    <property type="molecule type" value="Genomic_DNA"/>
</dbReference>
<dbReference type="AlphaFoldDB" id="A0A840YJW0"/>
<protein>
    <submittedName>
        <fullName evidence="1">Cellulose synthase operon protein YhjQ</fullName>
    </submittedName>
</protein>
<accession>A0A840YJW0</accession>
<organism evidence="1 2">
    <name type="scientific">Muricoccus pecuniae</name>
    <dbReference type="NCBI Taxonomy" id="693023"/>
    <lineage>
        <taxon>Bacteria</taxon>
        <taxon>Pseudomonadati</taxon>
        <taxon>Pseudomonadota</taxon>
        <taxon>Alphaproteobacteria</taxon>
        <taxon>Acetobacterales</taxon>
        <taxon>Roseomonadaceae</taxon>
        <taxon>Muricoccus</taxon>
    </lineage>
</organism>
<dbReference type="InterPro" id="IPR027417">
    <property type="entry name" value="P-loop_NTPase"/>
</dbReference>
<gene>
    <name evidence="1" type="ORF">FHS87_003136</name>
</gene>
<dbReference type="SUPFAM" id="SSF52540">
    <property type="entry name" value="P-loop containing nucleoside triphosphate hydrolases"/>
    <property type="match status" value="1"/>
</dbReference>
<evidence type="ECO:0000313" key="2">
    <source>
        <dbReference type="Proteomes" id="UP000580654"/>
    </source>
</evidence>
<dbReference type="Gene3D" id="3.40.50.300">
    <property type="entry name" value="P-loop containing nucleotide triphosphate hydrolases"/>
    <property type="match status" value="1"/>
</dbReference>
<name>A0A840YJW0_9PROT</name>
<proteinExistence type="predicted"/>
<dbReference type="PANTHER" id="PTHR13696:SF52">
    <property type="entry name" value="PARA FAMILY PROTEIN CT_582"/>
    <property type="match status" value="1"/>
</dbReference>
<dbReference type="RefSeq" id="WP_184520277.1">
    <property type="nucleotide sequence ID" value="NZ_JACIJD010000014.1"/>
</dbReference>
<dbReference type="PANTHER" id="PTHR13696">
    <property type="entry name" value="P-LOOP CONTAINING NUCLEOSIDE TRIPHOSPHATE HYDROLASE"/>
    <property type="match status" value="1"/>
</dbReference>
<dbReference type="InterPro" id="IPR050678">
    <property type="entry name" value="DNA_Partitioning_ATPase"/>
</dbReference>
<dbReference type="InterPro" id="IPR017746">
    <property type="entry name" value="Cellulose_synthase_operon_BcsQ"/>
</dbReference>
<dbReference type="Pfam" id="PF06564">
    <property type="entry name" value="CBP_BcsQ"/>
    <property type="match status" value="1"/>
</dbReference>
<keyword evidence="2" id="KW-1185">Reference proteome</keyword>
<sequence>MPLIGFTSPKGGVGKTTLAANVAALLAARGHEVLALDLDPQNALQIHLGRPLRDEDGFMAGLGSGAGWRESLRRTPYGVSLLPHGAEEPRRVLGISHLLMERPETLVDPVREMLADPDRIIILDSAPGPSPAMSALLPMLDLCVMVLLADGGSASLISQVSSGHFLGRGTLAARALERSLLVLNQVDLGSPLSEAVLGCAQAALGGRLAGVVAHDNAVSEALADRRLPVEVPGSRAADDLALLAETLLARLGWPAPKAATSQSVLTD</sequence>
<evidence type="ECO:0000313" key="1">
    <source>
        <dbReference type="EMBL" id="MBB5695082.1"/>
    </source>
</evidence>
<reference evidence="1 2" key="1">
    <citation type="submission" date="2020-08" db="EMBL/GenBank/DDBJ databases">
        <title>Genomic Encyclopedia of Type Strains, Phase IV (KMG-IV): sequencing the most valuable type-strain genomes for metagenomic binning, comparative biology and taxonomic classification.</title>
        <authorList>
            <person name="Goeker M."/>
        </authorList>
    </citation>
    <scope>NUCLEOTIDE SEQUENCE [LARGE SCALE GENOMIC DNA]</scope>
    <source>
        <strain evidence="1 2">DSM 25622</strain>
    </source>
</reference>
<dbReference type="Proteomes" id="UP000580654">
    <property type="component" value="Unassembled WGS sequence"/>
</dbReference>
<comment type="caution">
    <text evidence="1">The sequence shown here is derived from an EMBL/GenBank/DDBJ whole genome shotgun (WGS) entry which is preliminary data.</text>
</comment>